<evidence type="ECO:0000259" key="1">
    <source>
        <dbReference type="Pfam" id="PF05299"/>
    </source>
</evidence>
<protein>
    <submittedName>
        <fullName evidence="2">Protease, putative</fullName>
    </submittedName>
</protein>
<feature type="domain" description="Peptidase M61 catalytic" evidence="1">
    <location>
        <begin position="3"/>
        <end position="68"/>
    </location>
</feature>
<dbReference type="GO" id="GO:0006508">
    <property type="term" value="P:proteolysis"/>
    <property type="evidence" value="ECO:0007669"/>
    <property type="project" value="UniProtKB-KW"/>
</dbReference>
<dbReference type="GO" id="GO:0008233">
    <property type="term" value="F:peptidase activity"/>
    <property type="evidence" value="ECO:0007669"/>
    <property type="project" value="UniProtKB-KW"/>
</dbReference>
<proteinExistence type="predicted"/>
<dbReference type="AlphaFoldDB" id="A0A1W1DFE6"/>
<accession>A0A1W1DFE6</accession>
<dbReference type="InterPro" id="IPR027268">
    <property type="entry name" value="Peptidase_M4/M1_CTD_sf"/>
</dbReference>
<organism evidence="2">
    <name type="scientific">hydrothermal vent metagenome</name>
    <dbReference type="NCBI Taxonomy" id="652676"/>
    <lineage>
        <taxon>unclassified sequences</taxon>
        <taxon>metagenomes</taxon>
        <taxon>ecological metagenomes</taxon>
    </lineage>
</organism>
<sequence length="265" mass="30117">MSLLRIKILSPEQYLTLFAETMTKVQKSKGRHKQSLAESSFDAWTKFYQQDENAPNAIVSYYTKGALLAFVLDIEIRQRSNDEQSLDDVLKLIWSHYQQDGLENDTVQKVVEQLTKSDFTQFFDDYLYGVTELPLVEAYSYVGVECVFSHKKDDLSDFGININKEGGFALISHVFDGTCAQSSGLYVGDQIMSIDSLKVQAKDLTSTIDSYAQGDVIQIGILRDELLIELSVTITQSEKTFCTLSIVGNQDLKTQERQSKWFYQE</sequence>
<dbReference type="Gene3D" id="1.10.390.10">
    <property type="entry name" value="Neutral Protease Domain 2"/>
    <property type="match status" value="1"/>
</dbReference>
<name>A0A1W1DFE6_9ZZZZ</name>
<keyword evidence="2" id="KW-0378">Hydrolase</keyword>
<dbReference type="EMBL" id="FPHU01000016">
    <property type="protein sequence ID" value="SFV79912.1"/>
    <property type="molecule type" value="Genomic_DNA"/>
</dbReference>
<dbReference type="Gene3D" id="2.30.42.10">
    <property type="match status" value="1"/>
</dbReference>
<gene>
    <name evidence="2" type="ORF">MNB_SUP05-13-11</name>
</gene>
<dbReference type="SUPFAM" id="SSF50156">
    <property type="entry name" value="PDZ domain-like"/>
    <property type="match status" value="1"/>
</dbReference>
<dbReference type="InterPro" id="IPR007963">
    <property type="entry name" value="Peptidase_M61_catalytic"/>
</dbReference>
<evidence type="ECO:0000313" key="2">
    <source>
        <dbReference type="EMBL" id="SFV79912.1"/>
    </source>
</evidence>
<dbReference type="Pfam" id="PF05299">
    <property type="entry name" value="Peptidase_M61"/>
    <property type="match status" value="1"/>
</dbReference>
<keyword evidence="2" id="KW-0645">Protease</keyword>
<reference evidence="2" key="1">
    <citation type="submission" date="2016-10" db="EMBL/GenBank/DDBJ databases">
        <authorList>
            <person name="de Groot N.N."/>
        </authorList>
    </citation>
    <scope>NUCLEOTIDE SEQUENCE</scope>
</reference>
<dbReference type="InterPro" id="IPR036034">
    <property type="entry name" value="PDZ_sf"/>
</dbReference>